<reference evidence="2" key="1">
    <citation type="submission" date="2024-10" db="EMBL/GenBank/DDBJ databases">
        <authorList>
            <person name="Lesea H.P."/>
            <person name="Kuehl J.V."/>
            <person name="Chandonia J.-M."/>
        </authorList>
    </citation>
    <scope>NUCLEOTIDE SEQUENCE</scope>
    <source>
        <strain evidence="2">FW102-FHT14D07</strain>
    </source>
</reference>
<proteinExistence type="predicted"/>
<organism evidence="2">
    <name type="scientific">Rhodanobacter sp. FW102-FHT14D07</name>
    <dbReference type="NCBI Taxonomy" id="3351462"/>
    <lineage>
        <taxon>Bacteria</taxon>
        <taxon>Pseudomonadati</taxon>
        <taxon>Pseudomonadota</taxon>
        <taxon>Gammaproteobacteria</taxon>
        <taxon>Lysobacterales</taxon>
        <taxon>Rhodanobacteraceae</taxon>
        <taxon>Rhodanobacter</taxon>
    </lineage>
</organism>
<keyword evidence="1" id="KW-0472">Membrane</keyword>
<dbReference type="EMBL" id="CP170721">
    <property type="protein sequence ID" value="XIA18600.1"/>
    <property type="molecule type" value="Genomic_DNA"/>
</dbReference>
<name>A0AB74UW87_9GAMM</name>
<dbReference type="AlphaFoldDB" id="A0AB74UW87"/>
<evidence type="ECO:0000313" key="2">
    <source>
        <dbReference type="EMBL" id="XIA18600.1"/>
    </source>
</evidence>
<evidence type="ECO:0000256" key="1">
    <source>
        <dbReference type="SAM" id="Phobius"/>
    </source>
</evidence>
<sequence>MSTIQGQKLGGYLFIAAGGIFFVAASMGAGSSFFGIGAAFVALGAAALHGAKRELKGTWLIKSEMRREQLSVTLLGE</sequence>
<accession>A0AB74UW87</accession>
<dbReference type="RefSeq" id="WP_395120220.1">
    <property type="nucleotide sequence ID" value="NZ_CP170721.1"/>
</dbReference>
<feature type="transmembrane region" description="Helical" evidence="1">
    <location>
        <begin position="9"/>
        <end position="27"/>
    </location>
</feature>
<keyword evidence="1" id="KW-0812">Transmembrane</keyword>
<protein>
    <submittedName>
        <fullName evidence="2">Uncharacterized protein</fullName>
    </submittedName>
</protein>
<keyword evidence="1" id="KW-1133">Transmembrane helix</keyword>
<feature type="transmembrane region" description="Helical" evidence="1">
    <location>
        <begin position="33"/>
        <end position="51"/>
    </location>
</feature>
<gene>
    <name evidence="2" type="ORF">ACFYG5_00240</name>
</gene>